<reference evidence="2" key="1">
    <citation type="submission" date="2020-05" db="EMBL/GenBank/DDBJ databases">
        <authorList>
            <person name="Chiriac C."/>
            <person name="Salcher M."/>
            <person name="Ghai R."/>
            <person name="Kavagutti S V."/>
        </authorList>
    </citation>
    <scope>NUCLEOTIDE SEQUENCE</scope>
</reference>
<name>A0A6J7LKM4_9ZZZZ</name>
<organism evidence="2">
    <name type="scientific">freshwater metagenome</name>
    <dbReference type="NCBI Taxonomy" id="449393"/>
    <lineage>
        <taxon>unclassified sequences</taxon>
        <taxon>metagenomes</taxon>
        <taxon>ecological metagenomes</taxon>
    </lineage>
</organism>
<feature type="region of interest" description="Disordered" evidence="1">
    <location>
        <begin position="175"/>
        <end position="201"/>
    </location>
</feature>
<evidence type="ECO:0000313" key="2">
    <source>
        <dbReference type="EMBL" id="CAB4969250.1"/>
    </source>
</evidence>
<evidence type="ECO:0000256" key="1">
    <source>
        <dbReference type="SAM" id="MobiDB-lite"/>
    </source>
</evidence>
<dbReference type="AlphaFoldDB" id="A0A6J7LKM4"/>
<feature type="compositionally biased region" description="Low complexity" evidence="1">
    <location>
        <begin position="76"/>
        <end position="92"/>
    </location>
</feature>
<accession>A0A6J7LKM4</accession>
<sequence length="201" mass="21705">MTGDCTGVPRNSHGVKSSFPRYSVLRSPMVCVMSWISCAWSRGPTGAAPRMRTVDTISMAISAIVASGRHDRPIQGTRSRAGRTGSRSTIGRMASSIRSGARIVSVLAAKYADWVWSLHTHTAMARTGARTSIQYRRRSAQTAPATTTAPIMIAPRPTHSERTPTIRKSLVFQTPNVSQNGNGPTRLPMLSSGMPSQLAKR</sequence>
<dbReference type="EMBL" id="CAFBNE010000170">
    <property type="protein sequence ID" value="CAB4969250.1"/>
    <property type="molecule type" value="Genomic_DNA"/>
</dbReference>
<proteinExistence type="predicted"/>
<gene>
    <name evidence="2" type="ORF">UFOPK3772_03201</name>
</gene>
<feature type="region of interest" description="Disordered" evidence="1">
    <location>
        <begin position="71"/>
        <end position="93"/>
    </location>
</feature>
<protein>
    <submittedName>
        <fullName evidence="2">Unannotated protein</fullName>
    </submittedName>
</protein>